<name>A0A849AIP7_9MICO</name>
<sequence length="328" mass="33679">MSPSLQLVCGPGAGDASACAAELALAAADAGRPVTLLALDPYDGATARVTDPRVTTLAGDDAATPPVASELLAAVGVPSDLLDDLHATTTAAHLRLLWSVPVEAGPEHVVVIDAGAAGPELARLGVTLPRTVRRAMPLGGGMLRSKRPLLAAALGDRWPAAAVTDGIARAAERATRLRQAFSAPTSGAVVVGDPGDRATERQAVGVALSAVRVRLMPTVPPGSTVPTGSTVPPGSTPDLPALLAAGPRVIDIQARGDGYLWRMPLPLNDFRELRLRLLDDALALSAQGHGSVLDLPTALRRCHPSRARLRDGMLEVAFDPSTQQGATS</sequence>
<evidence type="ECO:0000313" key="3">
    <source>
        <dbReference type="Proteomes" id="UP000557772"/>
    </source>
</evidence>
<dbReference type="Proteomes" id="UP000557772">
    <property type="component" value="Unassembled WGS sequence"/>
</dbReference>
<dbReference type="Pfam" id="PF17886">
    <property type="entry name" value="ArsA_HSP20"/>
    <property type="match status" value="1"/>
</dbReference>
<dbReference type="EMBL" id="JABENB010000001">
    <property type="protein sequence ID" value="NNG39833.1"/>
    <property type="molecule type" value="Genomic_DNA"/>
</dbReference>
<proteinExistence type="predicted"/>
<gene>
    <name evidence="2" type="ORF">HJ588_11175</name>
</gene>
<evidence type="ECO:0000259" key="1">
    <source>
        <dbReference type="Pfam" id="PF17886"/>
    </source>
</evidence>
<accession>A0A849AIP7</accession>
<evidence type="ECO:0000313" key="2">
    <source>
        <dbReference type="EMBL" id="NNG39833.1"/>
    </source>
</evidence>
<reference evidence="2 3" key="1">
    <citation type="submission" date="2020-05" db="EMBL/GenBank/DDBJ databases">
        <title>Flexivirga sp. ID2601S isolated from air conditioner.</title>
        <authorList>
            <person name="Kim D.H."/>
        </authorList>
    </citation>
    <scope>NUCLEOTIDE SEQUENCE [LARGE SCALE GENOMIC DNA]</scope>
    <source>
        <strain evidence="2 3">ID2601S</strain>
    </source>
</reference>
<dbReference type="InterPro" id="IPR008978">
    <property type="entry name" value="HSP20-like_chaperone"/>
</dbReference>
<organism evidence="2 3">
    <name type="scientific">Flexivirga aerilata</name>
    <dbReference type="NCBI Taxonomy" id="1656889"/>
    <lineage>
        <taxon>Bacteria</taxon>
        <taxon>Bacillati</taxon>
        <taxon>Actinomycetota</taxon>
        <taxon>Actinomycetes</taxon>
        <taxon>Micrococcales</taxon>
        <taxon>Dermacoccaceae</taxon>
        <taxon>Flexivirga</taxon>
    </lineage>
</organism>
<dbReference type="AlphaFoldDB" id="A0A849AIP7"/>
<protein>
    <recommendedName>
        <fullName evidence="1">ArsA HSP20-like domain-containing protein</fullName>
    </recommendedName>
</protein>
<dbReference type="RefSeq" id="WP_171154945.1">
    <property type="nucleotide sequence ID" value="NZ_JABENB010000001.1"/>
</dbReference>
<dbReference type="Gene3D" id="2.60.40.790">
    <property type="match status" value="1"/>
</dbReference>
<keyword evidence="3" id="KW-1185">Reference proteome</keyword>
<dbReference type="InterPro" id="IPR040612">
    <property type="entry name" value="ArsA_HSP20-like"/>
</dbReference>
<comment type="caution">
    <text evidence="2">The sequence shown here is derived from an EMBL/GenBank/DDBJ whole genome shotgun (WGS) entry which is preliminary data.</text>
</comment>
<feature type="domain" description="ArsA HSP20-like" evidence="1">
    <location>
        <begin position="256"/>
        <end position="318"/>
    </location>
</feature>